<dbReference type="CDD" id="cd00838">
    <property type="entry name" value="MPP_superfamily"/>
    <property type="match status" value="1"/>
</dbReference>
<dbReference type="Gene3D" id="3.60.21.10">
    <property type="match status" value="1"/>
</dbReference>
<feature type="domain" description="Calcineurin-like phosphoesterase" evidence="2">
    <location>
        <begin position="1"/>
        <end position="208"/>
    </location>
</feature>
<proteinExistence type="inferred from homology"/>
<accession>A0A1L3FC45</accession>
<dbReference type="RefSeq" id="WP_071912443.1">
    <property type="nucleotide sequence ID" value="NZ_CP017637.1"/>
</dbReference>
<dbReference type="GO" id="GO:0005737">
    <property type="term" value="C:cytoplasm"/>
    <property type="evidence" value="ECO:0007669"/>
    <property type="project" value="TreeGrafter"/>
</dbReference>
<dbReference type="InterPro" id="IPR050126">
    <property type="entry name" value="Ap4A_hydrolase"/>
</dbReference>
<dbReference type="Pfam" id="PF12850">
    <property type="entry name" value="Metallophos_2"/>
    <property type="match status" value="1"/>
</dbReference>
<dbReference type="Proteomes" id="UP000181962">
    <property type="component" value="Chromosome"/>
</dbReference>
<name>A0A1L3FC45_BRAJP</name>
<dbReference type="PANTHER" id="PTHR42850">
    <property type="entry name" value="METALLOPHOSPHOESTERASE"/>
    <property type="match status" value="1"/>
</dbReference>
<dbReference type="SUPFAM" id="SSF56300">
    <property type="entry name" value="Metallo-dependent phosphatases"/>
    <property type="match status" value="1"/>
</dbReference>
<dbReference type="AlphaFoldDB" id="A0A1L3FC45"/>
<dbReference type="OrthoDB" id="9813918at2"/>
<dbReference type="InterPro" id="IPR011152">
    <property type="entry name" value="Pesterase_MJ0912"/>
</dbReference>
<evidence type="ECO:0000256" key="1">
    <source>
        <dbReference type="ARBA" id="ARBA00008950"/>
    </source>
</evidence>
<evidence type="ECO:0000259" key="2">
    <source>
        <dbReference type="Pfam" id="PF12850"/>
    </source>
</evidence>
<evidence type="ECO:0000313" key="3">
    <source>
        <dbReference type="EMBL" id="APG10861.1"/>
    </source>
</evidence>
<comment type="similarity">
    <text evidence="1">Belongs to the metallophosphoesterase superfamily. YfcE family.</text>
</comment>
<dbReference type="EMBL" id="CP017637">
    <property type="protein sequence ID" value="APG10861.1"/>
    <property type="molecule type" value="Genomic_DNA"/>
</dbReference>
<dbReference type="PIRSF" id="PIRSF000883">
    <property type="entry name" value="Pesterase_MJ0912"/>
    <property type="match status" value="1"/>
</dbReference>
<protein>
    <submittedName>
        <fullName evidence="3">Metallophosphatase family protein</fullName>
    </submittedName>
</protein>
<dbReference type="InterPro" id="IPR024654">
    <property type="entry name" value="Calcineurin-like_PHP_lpxH"/>
</dbReference>
<sequence>MLLAVFSDIHGNRQAFEACLKVARAKGAERFVLLGDFVGYGADPEWVVDTVMGLVREGAIAVRGNHDEAVNTTTEAMNAEAQIVIEWTRGRLDVAQRRFLAELPMLVDEKERLYVHSEASSPQRWHYVRSTADAAKSLISTPAHVTFCGHIHRPALYSMSVTAKMTGLVPKTDVSVPLLRGRQWLAVLGSVGQPRDGDPSAAFVLFDTVSCQITYCRAPYDIASAANKIRENGLPPWLADRLSQGR</sequence>
<organism evidence="3 4">
    <name type="scientific">Bradyrhizobium japonicum</name>
    <dbReference type="NCBI Taxonomy" id="375"/>
    <lineage>
        <taxon>Bacteria</taxon>
        <taxon>Pseudomonadati</taxon>
        <taxon>Pseudomonadota</taxon>
        <taxon>Alphaproteobacteria</taxon>
        <taxon>Hyphomicrobiales</taxon>
        <taxon>Nitrobacteraceae</taxon>
        <taxon>Bradyrhizobium</taxon>
    </lineage>
</organism>
<evidence type="ECO:0000313" key="4">
    <source>
        <dbReference type="Proteomes" id="UP000181962"/>
    </source>
</evidence>
<dbReference type="PANTHER" id="PTHR42850:SF2">
    <property type="entry name" value="BLL5683 PROTEIN"/>
    <property type="match status" value="1"/>
</dbReference>
<dbReference type="GO" id="GO:0016791">
    <property type="term" value="F:phosphatase activity"/>
    <property type="evidence" value="ECO:0007669"/>
    <property type="project" value="TreeGrafter"/>
</dbReference>
<gene>
    <name evidence="3" type="ORF">BKD09_21240</name>
</gene>
<reference evidence="3 4" key="1">
    <citation type="submission" date="2016-11" db="EMBL/GenBank/DDBJ databases">
        <title>Complete Genome Sequence of Bradyrhizobium sp. strain J5, an isolated from soybean nodule in Hokkaido.</title>
        <authorList>
            <person name="Kanehara K."/>
        </authorList>
    </citation>
    <scope>NUCLEOTIDE SEQUENCE [LARGE SCALE GENOMIC DNA]</scope>
    <source>
        <strain evidence="3 4">J5</strain>
    </source>
</reference>
<dbReference type="InterPro" id="IPR029052">
    <property type="entry name" value="Metallo-depent_PP-like"/>
</dbReference>